<evidence type="ECO:0000313" key="16">
    <source>
        <dbReference type="Proteomes" id="UP000094256"/>
    </source>
</evidence>
<dbReference type="InterPro" id="IPR036942">
    <property type="entry name" value="Beta-barrel_TonB_sf"/>
</dbReference>
<dbReference type="STRING" id="1560345.AWL63_10455"/>
<evidence type="ECO:0000256" key="1">
    <source>
        <dbReference type="ARBA" id="ARBA00004571"/>
    </source>
</evidence>
<evidence type="ECO:0000256" key="6">
    <source>
        <dbReference type="ARBA" id="ARBA00023004"/>
    </source>
</evidence>
<dbReference type="Pfam" id="PF00593">
    <property type="entry name" value="TonB_dep_Rec_b-barrel"/>
    <property type="match status" value="1"/>
</dbReference>
<dbReference type="KEGG" id="span:AWL63_10455"/>
<name>A0A1B3ZA69_9SPHN</name>
<evidence type="ECO:0000259" key="13">
    <source>
        <dbReference type="Pfam" id="PF00593"/>
    </source>
</evidence>
<keyword evidence="7" id="KW-0406">Ion transport</keyword>
<accession>A0A1B3ZA69</accession>
<reference evidence="15 16" key="1">
    <citation type="submission" date="2016-01" db="EMBL/GenBank/DDBJ databases">
        <title>Complete genome and mega plasmid sequence of Sphingomonas panacis DCY99 elicits systemic resistance in rice to Xanthomonas oryzae.</title>
        <authorList>
            <person name="Kim Y.J."/>
            <person name="Yang D.C."/>
            <person name="Sing P."/>
        </authorList>
    </citation>
    <scope>NUCLEOTIDE SEQUENCE [LARGE SCALE GENOMIC DNA]</scope>
    <source>
        <strain evidence="15 16">DCY99</strain>
    </source>
</reference>
<evidence type="ECO:0008006" key="17">
    <source>
        <dbReference type="Google" id="ProtNLM"/>
    </source>
</evidence>
<sequence length="694" mass="74830">MAQVAAQSALEGPKADDSAALDEIVVTARKREERLADVPATIDVFSAKDLTAAGNTTISDLSTRLPNFFITSPRVTRISVTMRGLGVPGVGLYIDGVYQPSDVAFATPLFDLERVEVLKGPQGTLYGRNAYAGAISYVTRAPTNQVDAEINGEAGNAGTVRGSATLAGPIVEDIITARVSGAIQRRSGFRNFSDGTDADRDDYEAFTGRLKITPASNLSIDLKYTYLNKLGPSFLYYQVKDINDKHGRLLLTPRFGAATGALAGSRPESRLRSNSYSGKITYSASTFDLIGTTAYNSQRYSDTYDVDMSPPDVFVARGTGSLRNFSQEVRAQSTNSSPLKWLAGVYYDHGKTGDCGSCGNILGGVALGGTSIFQSNPTTEVTTYAGFTDLEYAMSDHVVVGGGARYDEITSELQPLTGSRVRAKFHGFQPKVTARYRFTPETQIYASITKGFTQGGFNAPLAGTTSAQKTFPNQTLWSYETGFKSSFDERRGNISIALFYIDAQSFNAAATVPTPIGPRVVTVPVGKVKSYGVEVDSSYRITPELLFEVNGGFNPVTPTVLSPNIAPGIGNVDEQFQRAPKWSYRVAATYTKPVSDKLSLEFNGAVNGIGPTHFCGEAQVFGPCPTRDPYTLVDASTSLVWSRYRVTLFARNLFNTTYATDWLAKTALAQFGAPSAGSVYGDPRYWGVRVNAKF</sequence>
<evidence type="ECO:0000256" key="2">
    <source>
        <dbReference type="ARBA" id="ARBA00022448"/>
    </source>
</evidence>
<keyword evidence="6" id="KW-0408">Iron</keyword>
<dbReference type="CDD" id="cd01347">
    <property type="entry name" value="ligand_gated_channel"/>
    <property type="match status" value="1"/>
</dbReference>
<keyword evidence="10 11" id="KW-0998">Cell outer membrane</keyword>
<evidence type="ECO:0000256" key="11">
    <source>
        <dbReference type="PROSITE-ProRule" id="PRU01360"/>
    </source>
</evidence>
<dbReference type="GO" id="GO:0009279">
    <property type="term" value="C:cell outer membrane"/>
    <property type="evidence" value="ECO:0007669"/>
    <property type="project" value="UniProtKB-SubCell"/>
</dbReference>
<evidence type="ECO:0000256" key="9">
    <source>
        <dbReference type="ARBA" id="ARBA00023136"/>
    </source>
</evidence>
<keyword evidence="3 11" id="KW-1134">Transmembrane beta strand</keyword>
<dbReference type="PANTHER" id="PTHR32552">
    <property type="entry name" value="FERRICHROME IRON RECEPTOR-RELATED"/>
    <property type="match status" value="1"/>
</dbReference>
<evidence type="ECO:0000313" key="15">
    <source>
        <dbReference type="EMBL" id="AOH84329.1"/>
    </source>
</evidence>
<evidence type="ECO:0000256" key="10">
    <source>
        <dbReference type="ARBA" id="ARBA00023237"/>
    </source>
</evidence>
<comment type="subcellular location">
    <subcellularLocation>
        <location evidence="1 11">Cell outer membrane</location>
        <topology evidence="1 11">Multi-pass membrane protein</topology>
    </subcellularLocation>
</comment>
<evidence type="ECO:0000256" key="3">
    <source>
        <dbReference type="ARBA" id="ARBA00022452"/>
    </source>
</evidence>
<keyword evidence="9 11" id="KW-0472">Membrane</keyword>
<keyword evidence="2 11" id="KW-0813">Transport</keyword>
<keyword evidence="5 11" id="KW-0812">Transmembrane</keyword>
<dbReference type="GO" id="GO:0006826">
    <property type="term" value="P:iron ion transport"/>
    <property type="evidence" value="ECO:0007669"/>
    <property type="project" value="UniProtKB-KW"/>
</dbReference>
<dbReference type="InterPro" id="IPR000531">
    <property type="entry name" value="Beta-barrel_TonB"/>
</dbReference>
<keyword evidence="8 12" id="KW-0798">TonB box</keyword>
<dbReference type="AlphaFoldDB" id="A0A1B3ZA69"/>
<dbReference type="Proteomes" id="UP000094256">
    <property type="component" value="Chromosome"/>
</dbReference>
<dbReference type="InterPro" id="IPR039426">
    <property type="entry name" value="TonB-dep_rcpt-like"/>
</dbReference>
<comment type="similarity">
    <text evidence="11 12">Belongs to the TonB-dependent receptor family.</text>
</comment>
<dbReference type="Gene3D" id="2.40.170.20">
    <property type="entry name" value="TonB-dependent receptor, beta-barrel domain"/>
    <property type="match status" value="1"/>
</dbReference>
<dbReference type="InterPro" id="IPR012910">
    <property type="entry name" value="Plug_dom"/>
</dbReference>
<evidence type="ECO:0000256" key="8">
    <source>
        <dbReference type="ARBA" id="ARBA00023077"/>
    </source>
</evidence>
<evidence type="ECO:0000256" key="7">
    <source>
        <dbReference type="ARBA" id="ARBA00023065"/>
    </source>
</evidence>
<dbReference type="Pfam" id="PF07715">
    <property type="entry name" value="Plug"/>
    <property type="match status" value="1"/>
</dbReference>
<feature type="domain" description="TonB-dependent receptor plug" evidence="14">
    <location>
        <begin position="35"/>
        <end position="134"/>
    </location>
</feature>
<dbReference type="PANTHER" id="PTHR32552:SF81">
    <property type="entry name" value="TONB-DEPENDENT OUTER MEMBRANE RECEPTOR"/>
    <property type="match status" value="1"/>
</dbReference>
<evidence type="ECO:0000256" key="12">
    <source>
        <dbReference type="RuleBase" id="RU003357"/>
    </source>
</evidence>
<evidence type="ECO:0000256" key="4">
    <source>
        <dbReference type="ARBA" id="ARBA00022496"/>
    </source>
</evidence>
<organism evidence="15 16">
    <name type="scientific">Sphingomonas panacis</name>
    <dbReference type="NCBI Taxonomy" id="1560345"/>
    <lineage>
        <taxon>Bacteria</taxon>
        <taxon>Pseudomonadati</taxon>
        <taxon>Pseudomonadota</taxon>
        <taxon>Alphaproteobacteria</taxon>
        <taxon>Sphingomonadales</taxon>
        <taxon>Sphingomonadaceae</taxon>
        <taxon>Sphingomonas</taxon>
    </lineage>
</organism>
<evidence type="ECO:0000256" key="5">
    <source>
        <dbReference type="ARBA" id="ARBA00022692"/>
    </source>
</evidence>
<keyword evidence="4" id="KW-0410">Iron transport</keyword>
<dbReference type="SUPFAM" id="SSF56935">
    <property type="entry name" value="Porins"/>
    <property type="match status" value="1"/>
</dbReference>
<dbReference type="EMBL" id="CP014168">
    <property type="protein sequence ID" value="AOH84329.1"/>
    <property type="molecule type" value="Genomic_DNA"/>
</dbReference>
<evidence type="ECO:0000259" key="14">
    <source>
        <dbReference type="Pfam" id="PF07715"/>
    </source>
</evidence>
<protein>
    <recommendedName>
        <fullName evidence="17">TonB-dependent receptor</fullName>
    </recommendedName>
</protein>
<gene>
    <name evidence="15" type="ORF">AWL63_10455</name>
</gene>
<dbReference type="PROSITE" id="PS52016">
    <property type="entry name" value="TONB_DEPENDENT_REC_3"/>
    <property type="match status" value="1"/>
</dbReference>
<feature type="domain" description="TonB-dependent receptor-like beta-barrel" evidence="13">
    <location>
        <begin position="256"/>
        <end position="653"/>
    </location>
</feature>
<proteinExistence type="inferred from homology"/>
<keyword evidence="16" id="KW-1185">Reference proteome</keyword>